<organism evidence="3 4">
    <name type="scientific">Kitasatospora xanthocidica</name>
    <dbReference type="NCBI Taxonomy" id="83382"/>
    <lineage>
        <taxon>Bacteria</taxon>
        <taxon>Bacillati</taxon>
        <taxon>Actinomycetota</taxon>
        <taxon>Actinomycetes</taxon>
        <taxon>Kitasatosporales</taxon>
        <taxon>Streptomycetaceae</taxon>
        <taxon>Kitasatospora</taxon>
    </lineage>
</organism>
<name>A0A372ZK46_9ACTN</name>
<dbReference type="EMBL" id="QVIG01000002">
    <property type="protein sequence ID" value="RGD55954.1"/>
    <property type="molecule type" value="Genomic_DNA"/>
</dbReference>
<evidence type="ECO:0000256" key="2">
    <source>
        <dbReference type="SAM" id="SignalP"/>
    </source>
</evidence>
<accession>A0A372ZK46</accession>
<sequence>MVRMNSSLPARVAAATASALLLLPLTAAGTVAAAGPAAATGRRDVTADQCRSAGGHVEGSGYCVDADGEDAWGEPIDGQAVNPNPRPGEE</sequence>
<evidence type="ECO:0000313" key="4">
    <source>
        <dbReference type="Proteomes" id="UP000263377"/>
    </source>
</evidence>
<protein>
    <submittedName>
        <fullName evidence="3">Uncharacterized protein</fullName>
    </submittedName>
</protein>
<feature type="region of interest" description="Disordered" evidence="1">
    <location>
        <begin position="52"/>
        <end position="90"/>
    </location>
</feature>
<evidence type="ECO:0000313" key="3">
    <source>
        <dbReference type="EMBL" id="RGD55954.1"/>
    </source>
</evidence>
<proteinExistence type="predicted"/>
<feature type="signal peptide" evidence="2">
    <location>
        <begin position="1"/>
        <end position="33"/>
    </location>
</feature>
<keyword evidence="4" id="KW-1185">Reference proteome</keyword>
<dbReference type="AlphaFoldDB" id="A0A372ZK46"/>
<dbReference type="Proteomes" id="UP000263377">
    <property type="component" value="Unassembled WGS sequence"/>
</dbReference>
<reference evidence="3 4" key="1">
    <citation type="submission" date="2018-08" db="EMBL/GenBank/DDBJ databases">
        <title>Diversity &amp; Physiological Properties of Lignin-Decomposing Actinobacteria from Soil.</title>
        <authorList>
            <person name="Roh S.G."/>
            <person name="Kim S.B."/>
        </authorList>
    </citation>
    <scope>NUCLEOTIDE SEQUENCE [LARGE SCALE GENOMIC DNA]</scope>
    <source>
        <strain evidence="3 4">MMS17-GH009</strain>
    </source>
</reference>
<evidence type="ECO:0000256" key="1">
    <source>
        <dbReference type="SAM" id="MobiDB-lite"/>
    </source>
</evidence>
<feature type="chain" id="PRO_5016961039" evidence="2">
    <location>
        <begin position="34"/>
        <end position="90"/>
    </location>
</feature>
<keyword evidence="2" id="KW-0732">Signal</keyword>
<gene>
    <name evidence="3" type="ORF">DR950_37110</name>
</gene>
<comment type="caution">
    <text evidence="3">The sequence shown here is derived from an EMBL/GenBank/DDBJ whole genome shotgun (WGS) entry which is preliminary data.</text>
</comment>